<evidence type="ECO:0000313" key="1">
    <source>
        <dbReference type="EMBL" id="PZX18306.1"/>
    </source>
</evidence>
<accession>A0A2W7NYE1</accession>
<sequence length="263" mass="28165">MDQMDTPKREPVKYVELGAEAQAKLDALALRFRAADGIGMQVLSLVGGQAEDLLERLPMSVRSQLDRATKRALEVAFSAAARSRTRMGDRPDWVNTVMTTAMGAAGGTGGLPTALAELPVTTTMLLRAIQGIAADHGFDPSDPTVRAHCLQIFAAAGPLSRDDGTDMAFLSARVTLTGAAIHGIVARVAPRLATVLGQKLATQTVPIIGAAAGATTNFAFTNYYQEMARVYFGLRALARDEEADVETILREFRLRVKPPRMVV</sequence>
<comment type="caution">
    <text evidence="1">The sequence shown here is derived from an EMBL/GenBank/DDBJ whole genome shotgun (WGS) entry which is preliminary data.</text>
</comment>
<dbReference type="AlphaFoldDB" id="A0A2W7NYE1"/>
<dbReference type="InterPro" id="IPR024787">
    <property type="entry name" value="EcsC"/>
</dbReference>
<dbReference type="PANTHER" id="PTHR41260">
    <property type="entry name" value="PROTEIN ECSC"/>
    <property type="match status" value="1"/>
</dbReference>
<protein>
    <submittedName>
        <fullName evidence="1">EcsC family protein</fullName>
    </submittedName>
</protein>
<dbReference type="PANTHER" id="PTHR41260:SF1">
    <property type="entry name" value="PROTEIN ECSC"/>
    <property type="match status" value="1"/>
</dbReference>
<keyword evidence="2" id="KW-1185">Reference proteome</keyword>
<gene>
    <name evidence="1" type="ORF">LX81_00935</name>
</gene>
<proteinExistence type="predicted"/>
<reference evidence="1 2" key="1">
    <citation type="submission" date="2018-06" db="EMBL/GenBank/DDBJ databases">
        <title>Genomic Encyclopedia of Archaeal and Bacterial Type Strains, Phase II (KMG-II): from individual species to whole genera.</title>
        <authorList>
            <person name="Goeker M."/>
        </authorList>
    </citation>
    <scope>NUCLEOTIDE SEQUENCE [LARGE SCALE GENOMIC DNA]</scope>
    <source>
        <strain evidence="1 2">DSM 22009</strain>
    </source>
</reference>
<name>A0A2W7NYE1_9RHOB</name>
<dbReference type="Proteomes" id="UP000248916">
    <property type="component" value="Unassembled WGS sequence"/>
</dbReference>
<dbReference type="Pfam" id="PF12787">
    <property type="entry name" value="EcsC"/>
    <property type="match status" value="1"/>
</dbReference>
<dbReference type="EMBL" id="QKZL01000003">
    <property type="protein sequence ID" value="PZX18306.1"/>
    <property type="molecule type" value="Genomic_DNA"/>
</dbReference>
<organism evidence="1 2">
    <name type="scientific">Palleronia aestuarii</name>
    <dbReference type="NCBI Taxonomy" id="568105"/>
    <lineage>
        <taxon>Bacteria</taxon>
        <taxon>Pseudomonadati</taxon>
        <taxon>Pseudomonadota</taxon>
        <taxon>Alphaproteobacteria</taxon>
        <taxon>Rhodobacterales</taxon>
        <taxon>Roseobacteraceae</taxon>
        <taxon>Palleronia</taxon>
    </lineage>
</organism>
<evidence type="ECO:0000313" key="2">
    <source>
        <dbReference type="Proteomes" id="UP000248916"/>
    </source>
</evidence>